<keyword evidence="5" id="KW-1185">Reference proteome</keyword>
<organism evidence="4 5">
    <name type="scientific">Prosthecobacter fluviatilis</name>
    <dbReference type="NCBI Taxonomy" id="445931"/>
    <lineage>
        <taxon>Bacteria</taxon>
        <taxon>Pseudomonadati</taxon>
        <taxon>Verrucomicrobiota</taxon>
        <taxon>Verrucomicrobiia</taxon>
        <taxon>Verrucomicrobiales</taxon>
        <taxon>Verrucomicrobiaceae</taxon>
        <taxon>Prosthecobacter</taxon>
    </lineage>
</organism>
<protein>
    <submittedName>
        <fullName evidence="4">BatA domain-containing protein</fullName>
    </submittedName>
</protein>
<feature type="transmembrane region" description="Helical" evidence="2">
    <location>
        <begin position="6"/>
        <end position="23"/>
    </location>
</feature>
<evidence type="ECO:0000313" key="4">
    <source>
        <dbReference type="EMBL" id="MFC5454845.1"/>
    </source>
</evidence>
<accession>A0ABW0KNK7</accession>
<dbReference type="Gene3D" id="3.40.50.410">
    <property type="entry name" value="von Willebrand factor, type A domain"/>
    <property type="match status" value="1"/>
</dbReference>
<name>A0ABW0KNK7_9BACT</name>
<feature type="domain" description="Aerotolerance regulator N-terminal" evidence="3">
    <location>
        <begin position="1"/>
        <end position="76"/>
    </location>
</feature>
<comment type="caution">
    <text evidence="4">The sequence shown here is derived from an EMBL/GenBank/DDBJ whole genome shotgun (WGS) entry which is preliminary data.</text>
</comment>
<dbReference type="InterPro" id="IPR011933">
    <property type="entry name" value="Double_TM_dom"/>
</dbReference>
<evidence type="ECO:0000313" key="5">
    <source>
        <dbReference type="Proteomes" id="UP001596052"/>
    </source>
</evidence>
<dbReference type="InterPro" id="IPR036465">
    <property type="entry name" value="vWFA_dom_sf"/>
</dbReference>
<dbReference type="PANTHER" id="PTHR37464">
    <property type="entry name" value="BLL2463 PROTEIN"/>
    <property type="match status" value="1"/>
</dbReference>
<evidence type="ECO:0000256" key="2">
    <source>
        <dbReference type="SAM" id="Phobius"/>
    </source>
</evidence>
<dbReference type="SUPFAM" id="SSF53300">
    <property type="entry name" value="vWA-like"/>
    <property type="match status" value="1"/>
</dbReference>
<proteinExistence type="predicted"/>
<dbReference type="EMBL" id="JBHSMQ010000002">
    <property type="protein sequence ID" value="MFC5454845.1"/>
    <property type="molecule type" value="Genomic_DNA"/>
</dbReference>
<dbReference type="Proteomes" id="UP001596052">
    <property type="component" value="Unassembled WGS sequence"/>
</dbReference>
<dbReference type="PANTHER" id="PTHR37464:SF1">
    <property type="entry name" value="BLL2463 PROTEIN"/>
    <property type="match status" value="1"/>
</dbReference>
<evidence type="ECO:0000259" key="3">
    <source>
        <dbReference type="Pfam" id="PF07584"/>
    </source>
</evidence>
<keyword evidence="2" id="KW-0472">Membrane</keyword>
<keyword evidence="2" id="KW-1133">Transmembrane helix</keyword>
<reference evidence="5" key="1">
    <citation type="journal article" date="2019" name="Int. J. Syst. Evol. Microbiol.">
        <title>The Global Catalogue of Microorganisms (GCM) 10K type strain sequencing project: providing services to taxonomists for standard genome sequencing and annotation.</title>
        <authorList>
            <consortium name="The Broad Institute Genomics Platform"/>
            <consortium name="The Broad Institute Genome Sequencing Center for Infectious Disease"/>
            <person name="Wu L."/>
            <person name="Ma J."/>
        </authorList>
    </citation>
    <scope>NUCLEOTIDE SEQUENCE [LARGE SCALE GENOMIC DNA]</scope>
    <source>
        <strain evidence="5">CGMCC 4.1469</strain>
    </source>
</reference>
<dbReference type="NCBIfam" id="TIGR02226">
    <property type="entry name" value="two_anch"/>
    <property type="match status" value="1"/>
</dbReference>
<dbReference type="InterPro" id="IPR024163">
    <property type="entry name" value="Aerotolerance_reg_N"/>
</dbReference>
<feature type="transmembrane region" description="Helical" evidence="2">
    <location>
        <begin position="56"/>
        <end position="78"/>
    </location>
</feature>
<dbReference type="CDD" id="cd00198">
    <property type="entry name" value="vWFA"/>
    <property type="match status" value="1"/>
</dbReference>
<dbReference type="RefSeq" id="WP_377165343.1">
    <property type="nucleotide sequence ID" value="NZ_JBHSMQ010000002.1"/>
</dbReference>
<feature type="region of interest" description="Disordered" evidence="1">
    <location>
        <begin position="670"/>
        <end position="689"/>
    </location>
</feature>
<dbReference type="Pfam" id="PF07584">
    <property type="entry name" value="BatA"/>
    <property type="match status" value="1"/>
</dbReference>
<evidence type="ECO:0000256" key="1">
    <source>
        <dbReference type="SAM" id="MobiDB-lite"/>
    </source>
</evidence>
<sequence>MSWLFPIYLAGAAAIIAPILLHLRRKPPQDRVEFSTLMFLDASTPVPVSKRRLENWLLLALRCLALILLALMFARPFLQGENSVAKSADRATLVLLDRSASMRREDLWKRGVEEAVRLFKEAKITDRVALAVFDRELTGVWSFEEDRNTPGNRMAALQSRLAEMSPGWSATQLDRSLIAAVPSFDASTAGLKKRIHLISDLQEGTRLDALRTIAWPAELSVEVHRLEPATNDNFSIALAARDDESGADALVRVRVSNTRDSALRDFTLAWQGAPAAGGISSQMPPGASRILVAPPNEAKATTLVLSGDRHDFDNRLFIAPPQPRAVRIHFLGEESTRDEAAAPLYYLARALQPTATLAPALTASPALPKQSPDLLVVSGPTPPAAMHAGLRDFVSGGGFLVEVVTSAADAALLQTLTGIPGITVKDGGGEGDYRMLAEVKTEHPLLRPFADPKLRDFTKLRFWKQREIEVKDAGGKLETLASFDNGKPAILSARIGQGTLIVLASGWHPGDSQLALSTKFVPLLYGWLAAAGFSHDSAGALVVGDVLPLDSGAAHTVTEPDGKVHALKTGETFTAAQAGLHQVQGGTHMRSVAVNLPPDEGRVLPMPPQKLAEYGIKLAGSDDKAGAGESAEQRLTATDTEQRQQSWWYILLVLLAVLVLETWVAGRSGSSKWSAQSPVRDSAASHGSA</sequence>
<keyword evidence="2" id="KW-0812">Transmembrane</keyword>
<gene>
    <name evidence="4" type="ORF">ACFQDI_08280</name>
</gene>